<dbReference type="EMBL" id="PPEK01000003">
    <property type="protein sequence ID" value="PNV68004.1"/>
    <property type="molecule type" value="Genomic_DNA"/>
</dbReference>
<keyword evidence="1" id="KW-0812">Transmembrane</keyword>
<sequence length="64" mass="6755">MGRGSGPARIDVALLAAMLNPAIFVILLGGLLLGYDPAVLIVVGIVGYTTWGVLKYIANRQSRE</sequence>
<accession>A0A2K2UCJ3</accession>
<protein>
    <submittedName>
        <fullName evidence="2">Uncharacterized protein</fullName>
    </submittedName>
</protein>
<comment type="caution">
    <text evidence="2">The sequence shown here is derived from an EMBL/GenBank/DDBJ whole genome shotgun (WGS) entry which is preliminary data.</text>
</comment>
<evidence type="ECO:0000313" key="2">
    <source>
        <dbReference type="EMBL" id="PNV68004.1"/>
    </source>
</evidence>
<organism evidence="2 3">
    <name type="scientific">Enteroscipio rubneri</name>
    <dbReference type="NCBI Taxonomy" id="2070686"/>
    <lineage>
        <taxon>Bacteria</taxon>
        <taxon>Bacillati</taxon>
        <taxon>Actinomycetota</taxon>
        <taxon>Coriobacteriia</taxon>
        <taxon>Eggerthellales</taxon>
        <taxon>Eggerthellaceae</taxon>
        <taxon>Enteroscipio</taxon>
    </lineage>
</organism>
<keyword evidence="1" id="KW-0472">Membrane</keyword>
<evidence type="ECO:0000313" key="3">
    <source>
        <dbReference type="Proteomes" id="UP000236197"/>
    </source>
</evidence>
<dbReference type="Proteomes" id="UP000236197">
    <property type="component" value="Unassembled WGS sequence"/>
</dbReference>
<name>A0A2K2UCJ3_9ACTN</name>
<reference evidence="3" key="1">
    <citation type="submission" date="2018-01" db="EMBL/GenBank/DDBJ databases">
        <title>Rubneribacter badeniensis gen. nov., sp. nov., and Colonibacter rubneri, gen. nov., sp. nov., WGS of new members of the Eggerthellaceae.</title>
        <authorList>
            <person name="Danylec N."/>
            <person name="Stoll D.A."/>
            <person name="Doetsch A."/>
            <person name="Kulling S.E."/>
            <person name="Huch M."/>
        </authorList>
    </citation>
    <scope>NUCLEOTIDE SEQUENCE [LARGE SCALE GENOMIC DNA]</scope>
    <source>
        <strain evidence="3">ResAG-96</strain>
    </source>
</reference>
<keyword evidence="1" id="KW-1133">Transmembrane helix</keyword>
<gene>
    <name evidence="2" type="ORF">C2L71_03920</name>
</gene>
<dbReference type="RefSeq" id="WP_103264482.1">
    <property type="nucleotide sequence ID" value="NZ_CABMLE010000003.1"/>
</dbReference>
<evidence type="ECO:0000256" key="1">
    <source>
        <dbReference type="SAM" id="Phobius"/>
    </source>
</evidence>
<feature type="transmembrane region" description="Helical" evidence="1">
    <location>
        <begin position="38"/>
        <end position="58"/>
    </location>
</feature>
<feature type="transmembrane region" description="Helical" evidence="1">
    <location>
        <begin position="12"/>
        <end position="32"/>
    </location>
</feature>
<dbReference type="AlphaFoldDB" id="A0A2K2UCJ3"/>
<keyword evidence="3" id="KW-1185">Reference proteome</keyword>
<proteinExistence type="predicted"/>